<keyword evidence="5 7" id="KW-0472">Membrane</keyword>
<evidence type="ECO:0008006" key="10">
    <source>
        <dbReference type="Google" id="ProtNLM"/>
    </source>
</evidence>
<dbReference type="PaxDb" id="214684-Q5KFK1"/>
<dbReference type="eggNOG" id="KOG2533">
    <property type="taxonomic scope" value="Eukaryota"/>
</dbReference>
<keyword evidence="4 7" id="KW-1133">Transmembrane helix</keyword>
<feature type="transmembrane region" description="Helical" evidence="7">
    <location>
        <begin position="429"/>
        <end position="446"/>
    </location>
</feature>
<evidence type="ECO:0000256" key="5">
    <source>
        <dbReference type="ARBA" id="ARBA00023136"/>
    </source>
</evidence>
<name>Q5KFK1_CRYD1</name>
<dbReference type="Pfam" id="PF07690">
    <property type="entry name" value="MFS_1"/>
    <property type="match status" value="1"/>
</dbReference>
<feature type="transmembrane region" description="Helical" evidence="7">
    <location>
        <begin position="228"/>
        <end position="252"/>
    </location>
</feature>
<gene>
    <name evidence="8" type="ordered locus">CNF01470</name>
</gene>
<proteinExistence type="inferred from homology"/>
<evidence type="ECO:0000256" key="7">
    <source>
        <dbReference type="SAM" id="Phobius"/>
    </source>
</evidence>
<dbReference type="InterPro" id="IPR011701">
    <property type="entry name" value="MFS"/>
</dbReference>
<dbReference type="AlphaFoldDB" id="Q5KFK1"/>
<evidence type="ECO:0000313" key="9">
    <source>
        <dbReference type="Proteomes" id="UP000002149"/>
    </source>
</evidence>
<dbReference type="Gene3D" id="1.20.1250.20">
    <property type="entry name" value="MFS general substrate transporter like domains"/>
    <property type="match status" value="2"/>
</dbReference>
<comment type="subcellular location">
    <subcellularLocation>
        <location evidence="1">Membrane</location>
        <topology evidence="1">Multi-pass membrane protein</topology>
    </subcellularLocation>
</comment>
<dbReference type="InterPro" id="IPR036259">
    <property type="entry name" value="MFS_trans_sf"/>
</dbReference>
<dbReference type="VEuPathDB" id="FungiDB:CNF01470"/>
<feature type="transmembrane region" description="Helical" evidence="7">
    <location>
        <begin position="522"/>
        <end position="543"/>
    </location>
</feature>
<accession>Q5KFK1</accession>
<dbReference type="SUPFAM" id="SSF103473">
    <property type="entry name" value="MFS general substrate transporter"/>
    <property type="match status" value="1"/>
</dbReference>
<evidence type="ECO:0000313" key="8">
    <source>
        <dbReference type="EMBL" id="AAW44176.2"/>
    </source>
</evidence>
<dbReference type="InParanoid" id="Q5KFK1"/>
<comment type="similarity">
    <text evidence="6">Belongs to the major facilitator superfamily. Allantoate permease family.</text>
</comment>
<feature type="transmembrane region" description="Helical" evidence="7">
    <location>
        <begin position="402"/>
        <end position="422"/>
    </location>
</feature>
<dbReference type="FunFam" id="1.20.1250.20:FF:000064">
    <property type="entry name" value="MFS allantoate transporter"/>
    <property type="match status" value="1"/>
</dbReference>
<organism evidence="8 9">
    <name type="scientific">Cryptococcus deneoformans (strain JEC21 / ATCC MYA-565)</name>
    <name type="common">Cryptococcus neoformans var. neoformans serotype D</name>
    <dbReference type="NCBI Taxonomy" id="214684"/>
    <lineage>
        <taxon>Eukaryota</taxon>
        <taxon>Fungi</taxon>
        <taxon>Dikarya</taxon>
        <taxon>Basidiomycota</taxon>
        <taxon>Agaricomycotina</taxon>
        <taxon>Tremellomycetes</taxon>
        <taxon>Tremellales</taxon>
        <taxon>Cryptococcaceae</taxon>
        <taxon>Cryptococcus</taxon>
        <taxon>Cryptococcus neoformans species complex</taxon>
    </lineage>
</organism>
<keyword evidence="2" id="KW-0813">Transport</keyword>
<evidence type="ECO:0000256" key="6">
    <source>
        <dbReference type="ARBA" id="ARBA00037968"/>
    </source>
</evidence>
<dbReference type="GO" id="GO:0022857">
    <property type="term" value="F:transmembrane transporter activity"/>
    <property type="evidence" value="ECO:0000318"/>
    <property type="project" value="GO_Central"/>
</dbReference>
<dbReference type="Proteomes" id="UP000002149">
    <property type="component" value="Chromosome 6"/>
</dbReference>
<dbReference type="GeneID" id="3258265"/>
<feature type="transmembrane region" description="Helical" evidence="7">
    <location>
        <begin position="489"/>
        <end position="510"/>
    </location>
</feature>
<evidence type="ECO:0000256" key="4">
    <source>
        <dbReference type="ARBA" id="ARBA00022989"/>
    </source>
</evidence>
<keyword evidence="9" id="KW-1185">Reference proteome</keyword>
<dbReference type="PANTHER" id="PTHR43791:SF59">
    <property type="entry name" value="TRANSPORTER, PUTATIVE (AFU_ORTHOLOGUE AFUA_1G06550)-RELATED"/>
    <property type="match status" value="1"/>
</dbReference>
<feature type="transmembrane region" description="Helical" evidence="7">
    <location>
        <begin position="264"/>
        <end position="284"/>
    </location>
</feature>
<keyword evidence="3 7" id="KW-0812">Transmembrane</keyword>
<sequence>MMDRQALKKYFGNLLSINGFFCQSTERYQGVYMSRSPSNIRSSDGLIHGSYSPRPITPHSSDPTQNMSQYLKEDEKEVVVHLENAPQSDIQDLENGHNKRRANNQADEAAKILEDRGPIEYTFEDNKRVLRMVDIYVCIPMCMVYMIQQLDKGAVSQAAVFDLREETNLQGSEYSWLSSCVYVSQLIFQPLSSYALVVFPVKYWVMFNFIAWSIVTICTTAAKSFAGLLVARILLGAFEATILPSFVFITQMWWTRREQSYRTVAWQVANSCAAILGPLLAFGVGHVNSGIKPYQGIFICMGALSLACVPIVWWLLPNSPTTARFLRHGEDRYIALERLRQNQMGTKSSTWKWNQVRETYRDPKTYMWAAMYLCTATPSGGIGAFSGLIIKGFNFNSFETTLMSIPTGVIGIITLIIGIWLTNRIKTRWIVLVIITLFPIAGLAALCNVDRSNTAGLMASFYIAYPLAGIQPLLYSWAGLNAAGTTKRVVVFATMFVFQCTGNIIGPQVYLEREAPYYYTGIYVNVGCYSALIILMVAMSFYLRFLNRRQARRRAALGLPEELEDMSIMTIEEAKAYKTKLTQQMQEKGLDEAKLYENAFDDMTDMENPAFIYVL</sequence>
<reference evidence="8 9" key="1">
    <citation type="journal article" date="2005" name="Science">
        <title>The genome of the basidiomycetous yeast and human pathogen Cryptococcus neoformans.</title>
        <authorList>
            <person name="Loftus B.J."/>
            <person name="Fung E."/>
            <person name="Roncaglia P."/>
            <person name="Rowley D."/>
            <person name="Amedeo P."/>
            <person name="Bruno D."/>
            <person name="Vamathevan J."/>
            <person name="Miranda M."/>
            <person name="Anderson I.J."/>
            <person name="Fraser J.A."/>
            <person name="Allen J.E."/>
            <person name="Bosdet I.E."/>
            <person name="Brent M.R."/>
            <person name="Chiu R."/>
            <person name="Doering T.L."/>
            <person name="Donlin M.J."/>
            <person name="D'Souza C.A."/>
            <person name="Fox D.S."/>
            <person name="Grinberg V."/>
            <person name="Fu J."/>
            <person name="Fukushima M."/>
            <person name="Haas B.J."/>
            <person name="Huang J.C."/>
            <person name="Janbon G."/>
            <person name="Jones S.J."/>
            <person name="Koo H.L."/>
            <person name="Krzywinski M.I."/>
            <person name="Kwon-Chung J.K."/>
            <person name="Lengeler K.B."/>
            <person name="Maiti R."/>
            <person name="Marra M.A."/>
            <person name="Marra R.E."/>
            <person name="Mathewson C.A."/>
            <person name="Mitchell T.G."/>
            <person name="Pertea M."/>
            <person name="Riggs F.R."/>
            <person name="Salzberg S.L."/>
            <person name="Schein J.E."/>
            <person name="Shvartsbeyn A."/>
            <person name="Shin H."/>
            <person name="Shumway M."/>
            <person name="Specht C.A."/>
            <person name="Suh B.B."/>
            <person name="Tenney A."/>
            <person name="Utterback T.R."/>
            <person name="Wickes B.L."/>
            <person name="Wortman J.R."/>
            <person name="Wye N.H."/>
            <person name="Kronstad J.W."/>
            <person name="Lodge J.K."/>
            <person name="Heitman J."/>
            <person name="Davis R.W."/>
            <person name="Fraser C.M."/>
            <person name="Hyman R.W."/>
        </authorList>
    </citation>
    <scope>NUCLEOTIDE SEQUENCE [LARGE SCALE GENOMIC DNA]</scope>
    <source>
        <strain evidence="9">JEC21 / ATCC MYA-565</strain>
    </source>
</reference>
<dbReference type="RefSeq" id="XP_571483.2">
    <property type="nucleotide sequence ID" value="XM_571483.2"/>
</dbReference>
<dbReference type="KEGG" id="cne:CNF01470"/>
<evidence type="ECO:0000256" key="1">
    <source>
        <dbReference type="ARBA" id="ARBA00004141"/>
    </source>
</evidence>
<dbReference type="FunFam" id="1.20.1250.20:FF:000794">
    <property type="entry name" value="Allantoate transporter"/>
    <property type="match status" value="1"/>
</dbReference>
<feature type="transmembrane region" description="Helical" evidence="7">
    <location>
        <begin position="458"/>
        <end position="477"/>
    </location>
</feature>
<feature type="transmembrane region" description="Helical" evidence="7">
    <location>
        <begin position="366"/>
        <end position="390"/>
    </location>
</feature>
<protein>
    <recommendedName>
        <fullName evidence="10">Allantoate transporter</fullName>
    </recommendedName>
</protein>
<evidence type="ECO:0000256" key="3">
    <source>
        <dbReference type="ARBA" id="ARBA00022692"/>
    </source>
</evidence>
<evidence type="ECO:0000256" key="2">
    <source>
        <dbReference type="ARBA" id="ARBA00022448"/>
    </source>
</evidence>
<feature type="transmembrane region" description="Helical" evidence="7">
    <location>
        <begin position="296"/>
        <end position="316"/>
    </location>
</feature>
<dbReference type="PANTHER" id="PTHR43791">
    <property type="entry name" value="PERMEASE-RELATED"/>
    <property type="match status" value="1"/>
</dbReference>
<dbReference type="EMBL" id="AE017346">
    <property type="protein sequence ID" value="AAW44176.2"/>
    <property type="molecule type" value="Genomic_DNA"/>
</dbReference>
<dbReference type="HOGENOM" id="CLU_001265_0_5_1"/>
<dbReference type="OrthoDB" id="6730379at2759"/>
<dbReference type="GO" id="GO:0016020">
    <property type="term" value="C:membrane"/>
    <property type="evidence" value="ECO:0000318"/>
    <property type="project" value="GO_Central"/>
</dbReference>